<protein>
    <submittedName>
        <fullName evidence="8">Integrase</fullName>
    </submittedName>
</protein>
<evidence type="ECO:0000313" key="9">
    <source>
        <dbReference type="Proteomes" id="UP000307217"/>
    </source>
</evidence>
<dbReference type="SUPFAM" id="SSF56349">
    <property type="entry name" value="DNA breaking-rejoining enzymes"/>
    <property type="match status" value="1"/>
</dbReference>
<dbReference type="PANTHER" id="PTHR30349">
    <property type="entry name" value="PHAGE INTEGRASE-RELATED"/>
    <property type="match status" value="1"/>
</dbReference>
<evidence type="ECO:0000256" key="3">
    <source>
        <dbReference type="ARBA" id="ARBA00023125"/>
    </source>
</evidence>
<dbReference type="PROSITE" id="PS51898">
    <property type="entry name" value="TYR_RECOMBINASE"/>
    <property type="match status" value="1"/>
</dbReference>
<name>A0A5S3V8V9_9GAMM</name>
<comment type="similarity">
    <text evidence="1">Belongs to the 'phage' integrase family.</text>
</comment>
<dbReference type="GO" id="GO:0003677">
    <property type="term" value="F:DNA binding"/>
    <property type="evidence" value="ECO:0007669"/>
    <property type="project" value="UniProtKB-UniRule"/>
</dbReference>
<dbReference type="CDD" id="cd00397">
    <property type="entry name" value="DNA_BRE_C"/>
    <property type="match status" value="1"/>
</dbReference>
<dbReference type="EMBL" id="PNBX01000048">
    <property type="protein sequence ID" value="TMO67873.1"/>
    <property type="molecule type" value="Genomic_DNA"/>
</dbReference>
<reference evidence="8 9" key="1">
    <citation type="submission" date="2018-01" db="EMBL/GenBank/DDBJ databases">
        <authorList>
            <person name="Paulsen S."/>
            <person name="Gram L.K."/>
        </authorList>
    </citation>
    <scope>NUCLEOTIDE SEQUENCE [LARGE SCALE GENOMIC DNA]</scope>
    <source>
        <strain evidence="8 9">S3790</strain>
    </source>
</reference>
<dbReference type="InterPro" id="IPR002104">
    <property type="entry name" value="Integrase_catalytic"/>
</dbReference>
<evidence type="ECO:0000256" key="2">
    <source>
        <dbReference type="ARBA" id="ARBA00022908"/>
    </source>
</evidence>
<dbReference type="PROSITE" id="PS51900">
    <property type="entry name" value="CB"/>
    <property type="match status" value="1"/>
</dbReference>
<evidence type="ECO:0000256" key="5">
    <source>
        <dbReference type="PROSITE-ProRule" id="PRU01248"/>
    </source>
</evidence>
<evidence type="ECO:0000256" key="4">
    <source>
        <dbReference type="ARBA" id="ARBA00023172"/>
    </source>
</evidence>
<evidence type="ECO:0000256" key="1">
    <source>
        <dbReference type="ARBA" id="ARBA00008857"/>
    </source>
</evidence>
<dbReference type="InterPro" id="IPR013762">
    <property type="entry name" value="Integrase-like_cat_sf"/>
</dbReference>
<dbReference type="Pfam" id="PF00589">
    <property type="entry name" value="Phage_integrase"/>
    <property type="match status" value="1"/>
</dbReference>
<keyword evidence="4" id="KW-0233">DNA recombination</keyword>
<dbReference type="AlphaFoldDB" id="A0A5S3V8V9"/>
<organism evidence="8 9">
    <name type="scientific">Pseudoalteromonas aurantia</name>
    <dbReference type="NCBI Taxonomy" id="43654"/>
    <lineage>
        <taxon>Bacteria</taxon>
        <taxon>Pseudomonadati</taxon>
        <taxon>Pseudomonadota</taxon>
        <taxon>Gammaproteobacteria</taxon>
        <taxon>Alteromonadales</taxon>
        <taxon>Pseudoalteromonadaceae</taxon>
        <taxon>Pseudoalteromonas</taxon>
    </lineage>
</organism>
<evidence type="ECO:0000313" key="8">
    <source>
        <dbReference type="EMBL" id="TMO67873.1"/>
    </source>
</evidence>
<reference evidence="9" key="2">
    <citation type="submission" date="2019-06" db="EMBL/GenBank/DDBJ databases">
        <title>Co-occurence of chitin degradation, pigmentation and bioactivity in marine Pseudoalteromonas.</title>
        <authorList>
            <person name="Sonnenschein E.C."/>
            <person name="Bech P.K."/>
        </authorList>
    </citation>
    <scope>NUCLEOTIDE SEQUENCE [LARGE SCALE GENOMIC DNA]</scope>
    <source>
        <strain evidence="9">S3790</strain>
    </source>
</reference>
<feature type="domain" description="Core-binding (CB)" evidence="7">
    <location>
        <begin position="72"/>
        <end position="185"/>
    </location>
</feature>
<keyword evidence="2" id="KW-0229">DNA integration</keyword>
<accession>A0A5S3V8V9</accession>
<dbReference type="InterPro" id="IPR050090">
    <property type="entry name" value="Tyrosine_recombinase_XerCD"/>
</dbReference>
<sequence length="481" mass="55483">MTKAKLAAIFFAVFKWSSFFLSVIYPNIVNRTVNLGSLPYISNVNEQGYREVMFHEDRFIERFPRVLSLYRLQDALEINLFLEHRYKGLFMPPKRGGNKNPLGGVSLVTVQSLANSMSLFLQWVEKNNVDWQEVYAVSDSDKAKYWLPVYRYRKHLIEQVISKGIERDTANLYINHVRQFYEWARKQNRIDKVPFKYKTKIIKKKRKDGGLDLLFTDYGSDEKGFTITTTDLLIPKKYKQKKPGDAGLSPYSQEELKLLYASRELAKQGAKLRVDLAVQCGLRAEEIATFSASHVVDPALGNKAIYYLTIIGKYDKERTIMVSKGLMTSLWQYCNGKEHQDRLAKWQLEHGNCDDAPLFLNRSGNFMSRKSIGNVISKVRKELAPFGKTLKRDFHDLRSTFATNLAGFLIHKNLPIGFVQYKLMQLMGHADFSTTQKYINFSRSLTFDKQMASWVDKLFGELVEPLQEVAFNPDFSGEVNA</sequence>
<comment type="caution">
    <text evidence="8">The sequence shown here is derived from an EMBL/GenBank/DDBJ whole genome shotgun (WGS) entry which is preliminary data.</text>
</comment>
<evidence type="ECO:0000259" key="7">
    <source>
        <dbReference type="PROSITE" id="PS51900"/>
    </source>
</evidence>
<proteinExistence type="inferred from homology"/>
<evidence type="ECO:0000259" key="6">
    <source>
        <dbReference type="PROSITE" id="PS51898"/>
    </source>
</evidence>
<dbReference type="Proteomes" id="UP000307217">
    <property type="component" value="Unassembled WGS sequence"/>
</dbReference>
<feature type="domain" description="Tyr recombinase" evidence="6">
    <location>
        <begin position="246"/>
        <end position="456"/>
    </location>
</feature>
<dbReference type="PANTHER" id="PTHR30349:SF64">
    <property type="entry name" value="PROPHAGE INTEGRASE INTD-RELATED"/>
    <property type="match status" value="1"/>
</dbReference>
<keyword evidence="3 5" id="KW-0238">DNA-binding</keyword>
<dbReference type="Gene3D" id="1.10.443.10">
    <property type="entry name" value="Intergrase catalytic core"/>
    <property type="match status" value="1"/>
</dbReference>
<dbReference type="InterPro" id="IPR044068">
    <property type="entry name" value="CB"/>
</dbReference>
<gene>
    <name evidence="8" type="ORF">CWC19_12350</name>
</gene>
<dbReference type="GO" id="GO:0006310">
    <property type="term" value="P:DNA recombination"/>
    <property type="evidence" value="ECO:0007669"/>
    <property type="project" value="UniProtKB-KW"/>
</dbReference>
<dbReference type="InterPro" id="IPR010998">
    <property type="entry name" value="Integrase_recombinase_N"/>
</dbReference>
<dbReference type="Gene3D" id="1.10.150.130">
    <property type="match status" value="1"/>
</dbReference>
<dbReference type="InterPro" id="IPR011010">
    <property type="entry name" value="DNA_brk_join_enz"/>
</dbReference>
<dbReference type="GO" id="GO:0015074">
    <property type="term" value="P:DNA integration"/>
    <property type="evidence" value="ECO:0007669"/>
    <property type="project" value="UniProtKB-KW"/>
</dbReference>